<comment type="caution">
    <text evidence="4">The sequence shown here is derived from an EMBL/GenBank/DDBJ whole genome shotgun (WGS) entry which is preliminary data.</text>
</comment>
<name>A0ABR9ZQ33_9FIRM</name>
<dbReference type="Proteomes" id="UP000614200">
    <property type="component" value="Unassembled WGS sequence"/>
</dbReference>
<keyword evidence="2 4" id="KW-0067">ATP-binding</keyword>
<dbReference type="InterPro" id="IPR003593">
    <property type="entry name" value="AAA+_ATPase"/>
</dbReference>
<dbReference type="InterPro" id="IPR027417">
    <property type="entry name" value="P-loop_NTPase"/>
</dbReference>
<evidence type="ECO:0000256" key="2">
    <source>
        <dbReference type="ARBA" id="ARBA00022840"/>
    </source>
</evidence>
<feature type="domain" description="AAA+ ATPase" evidence="3">
    <location>
        <begin position="484"/>
        <end position="616"/>
    </location>
</feature>
<dbReference type="EMBL" id="JADKNH010000001">
    <property type="protein sequence ID" value="MBF4692040.1"/>
    <property type="molecule type" value="Genomic_DNA"/>
</dbReference>
<dbReference type="PANTHER" id="PTHR23077:SF171">
    <property type="entry name" value="NUCLEAR VALOSIN-CONTAINING PROTEIN-LIKE"/>
    <property type="match status" value="1"/>
</dbReference>
<reference evidence="4 5" key="1">
    <citation type="submission" date="2020-11" db="EMBL/GenBank/DDBJ databases">
        <title>Fusibacter basophilias sp. nov.</title>
        <authorList>
            <person name="Qiu D."/>
        </authorList>
    </citation>
    <scope>NUCLEOTIDE SEQUENCE [LARGE SCALE GENOMIC DNA]</scope>
    <source>
        <strain evidence="4 5">Q10-2</strain>
    </source>
</reference>
<gene>
    <name evidence="4" type="ORF">ISU02_02870</name>
</gene>
<dbReference type="Pfam" id="PF00004">
    <property type="entry name" value="AAA"/>
    <property type="match status" value="1"/>
</dbReference>
<organism evidence="4 5">
    <name type="scientific">Fusibacter ferrireducens</name>
    <dbReference type="NCBI Taxonomy" id="2785058"/>
    <lineage>
        <taxon>Bacteria</taxon>
        <taxon>Bacillati</taxon>
        <taxon>Bacillota</taxon>
        <taxon>Clostridia</taxon>
        <taxon>Eubacteriales</taxon>
        <taxon>Eubacteriales Family XII. Incertae Sedis</taxon>
        <taxon>Fusibacter</taxon>
    </lineage>
</organism>
<dbReference type="InterPro" id="IPR003959">
    <property type="entry name" value="ATPase_AAA_core"/>
</dbReference>
<protein>
    <submittedName>
        <fullName evidence="4">ATP-binding protein</fullName>
    </submittedName>
</protein>
<dbReference type="Gene3D" id="3.40.50.300">
    <property type="entry name" value="P-loop containing nucleotide triphosphate hydrolases"/>
    <property type="match status" value="1"/>
</dbReference>
<dbReference type="PANTHER" id="PTHR23077">
    <property type="entry name" value="AAA-FAMILY ATPASE"/>
    <property type="match status" value="1"/>
</dbReference>
<sequence>MDSSYKAYESLEQYYRDLLKYVDLKLAEYYEATIEDHASPSLGWQLKHYTDSANARYAEAEAHFAQMHQRVLETLSTALFIPLEHLLETFKLSKFETFCIYLSVSVELDPSFEKNVRFFNETLNSAYPTLGLALKIYCKNSSDYLKERMALNRQCKLFKYFLINSLSQHEYSPLVSVPMKLDMSIVDFVVNFNQYHIADSFMSIIMPNVQNAVHQFDAIEQNLHEFVKINFEETLNQNILFYLHGPQGIGKHELVHHFCDQYDQTILCIDCKKLSQNIAEVHQFTREAILHRATVVFENFEVFIESPADKTTSIFLEALLESLSKFAKISFALSSVPWYNQIEFNRFSIIEIELEIPNALERLTVWHDMGSQLKMDDQVDLSELSNKFKFTPKQIAKAYQDATNEMLWKHMDMIDSKMLHKASYNQLSHNLKDKAQLINSHYTWQDIILPEEQFKLLNEACDHVRFKHIVFNKWGFNRKLTYGTGLGLLFTGPPGTGKTLAAQVIANELNLEIYRVDLSQIISKYIGETEKNLKMIFDEAARSGAILLFDEGDALFSKRTDVNDSHDKYANVETSYLLQKIESYEGISIVTTNLLGNIDEAFIRRFSFVVHFPFPTAEYRRQIWRTIFPVETPLSETIDMEYLANTFEFSGGNIKNIAINAAFKAASQDRPVSMKDLLLSVASEISKTGKVVLPSDFGAYAYLLNL</sequence>
<dbReference type="SMART" id="SM00382">
    <property type="entry name" value="AAA"/>
    <property type="match status" value="1"/>
</dbReference>
<dbReference type="CDD" id="cd19481">
    <property type="entry name" value="RecA-like_protease"/>
    <property type="match status" value="1"/>
</dbReference>
<evidence type="ECO:0000313" key="5">
    <source>
        <dbReference type="Proteomes" id="UP000614200"/>
    </source>
</evidence>
<keyword evidence="5" id="KW-1185">Reference proteome</keyword>
<dbReference type="InterPro" id="IPR054472">
    <property type="entry name" value="WHD"/>
</dbReference>
<accession>A0ABR9ZQ33</accession>
<dbReference type="GO" id="GO:0005524">
    <property type="term" value="F:ATP binding"/>
    <property type="evidence" value="ECO:0007669"/>
    <property type="project" value="UniProtKB-KW"/>
</dbReference>
<dbReference type="InterPro" id="IPR050168">
    <property type="entry name" value="AAA_ATPase_domain"/>
</dbReference>
<dbReference type="SUPFAM" id="SSF52540">
    <property type="entry name" value="P-loop containing nucleoside triphosphate hydrolases"/>
    <property type="match status" value="2"/>
</dbReference>
<evidence type="ECO:0000313" key="4">
    <source>
        <dbReference type="EMBL" id="MBF4692040.1"/>
    </source>
</evidence>
<evidence type="ECO:0000259" key="3">
    <source>
        <dbReference type="SMART" id="SM00382"/>
    </source>
</evidence>
<keyword evidence="1" id="KW-0547">Nucleotide-binding</keyword>
<dbReference type="Pfam" id="PF22977">
    <property type="entry name" value="WHD"/>
    <property type="match status" value="1"/>
</dbReference>
<dbReference type="RefSeq" id="WP_194700264.1">
    <property type="nucleotide sequence ID" value="NZ_JADKNH010000001.1"/>
</dbReference>
<proteinExistence type="predicted"/>
<evidence type="ECO:0000256" key="1">
    <source>
        <dbReference type="ARBA" id="ARBA00022741"/>
    </source>
</evidence>